<proteinExistence type="predicted"/>
<protein>
    <submittedName>
        <fullName evidence="1">Uncharacterized protein</fullName>
    </submittedName>
</protein>
<comment type="caution">
    <text evidence="1">The sequence shown here is derived from an EMBL/GenBank/DDBJ whole genome shotgun (WGS) entry which is preliminary data.</text>
</comment>
<keyword evidence="2" id="KW-1185">Reference proteome</keyword>
<dbReference type="Proteomes" id="UP000287687">
    <property type="component" value="Unassembled WGS sequence"/>
</dbReference>
<dbReference type="EMBL" id="SBIP01000002">
    <property type="protein sequence ID" value="RWX78817.1"/>
    <property type="molecule type" value="Genomic_DNA"/>
</dbReference>
<accession>A0A444LIT1</accession>
<dbReference type="OrthoDB" id="8410915at2"/>
<gene>
    <name evidence="1" type="ORF">EPK99_09535</name>
</gene>
<dbReference type="AlphaFoldDB" id="A0A444LIT1"/>
<reference evidence="1 2" key="1">
    <citation type="submission" date="2019-01" db="EMBL/GenBank/DDBJ databases">
        <title>The draft genome of Rhizobium sp. 24NR.</title>
        <authorList>
            <person name="Liu L."/>
            <person name="Liang L."/>
            <person name="Shi S."/>
            <person name="Xu L."/>
            <person name="Wang X."/>
            <person name="Li L."/>
            <person name="Zhang X."/>
        </authorList>
    </citation>
    <scope>NUCLEOTIDE SEQUENCE [LARGE SCALE GENOMIC DNA]</scope>
    <source>
        <strain evidence="1 2">24NR</strain>
    </source>
</reference>
<sequence length="133" mass="14613">MGVDQQAITARGTALVCLPVDRPHDPGDAADLSIMGYPDPSRDVFVRAKIAQNDDKINVILTAPTFRLLCWLKSGQIRRFCFDLLRITCSADSHHVNFSSHLLTCALSHSLIYPARHQAAAATTRLRPAFLAS</sequence>
<name>A0A444LIT1_9HYPH</name>
<evidence type="ECO:0000313" key="1">
    <source>
        <dbReference type="EMBL" id="RWX78817.1"/>
    </source>
</evidence>
<evidence type="ECO:0000313" key="2">
    <source>
        <dbReference type="Proteomes" id="UP000287687"/>
    </source>
</evidence>
<organism evidence="1 2">
    <name type="scientific">Neorhizobium lilium</name>
    <dbReference type="NCBI Taxonomy" id="2503024"/>
    <lineage>
        <taxon>Bacteria</taxon>
        <taxon>Pseudomonadati</taxon>
        <taxon>Pseudomonadota</taxon>
        <taxon>Alphaproteobacteria</taxon>
        <taxon>Hyphomicrobiales</taxon>
        <taxon>Rhizobiaceae</taxon>
        <taxon>Rhizobium/Agrobacterium group</taxon>
        <taxon>Neorhizobium</taxon>
    </lineage>
</organism>